<evidence type="ECO:0000313" key="2">
    <source>
        <dbReference type="EMBL" id="EFX04697.1"/>
    </source>
</evidence>
<dbReference type="GO" id="GO:0032259">
    <property type="term" value="P:methylation"/>
    <property type="evidence" value="ECO:0007669"/>
    <property type="project" value="UniProtKB-KW"/>
</dbReference>
<dbReference type="GeneID" id="25974524"/>
<dbReference type="RefSeq" id="XP_014174179.1">
    <property type="nucleotide sequence ID" value="XM_014318704.1"/>
</dbReference>
<dbReference type="OrthoDB" id="2013972at2759"/>
<evidence type="ECO:0000313" key="3">
    <source>
        <dbReference type="Proteomes" id="UP000007796"/>
    </source>
</evidence>
<dbReference type="eggNOG" id="ENOG502QRP4">
    <property type="taxonomic scope" value="Eukaryota"/>
</dbReference>
<reference evidence="2 3" key="1">
    <citation type="journal article" date="2011" name="Proc. Natl. Acad. Sci. U.S.A.">
        <title>Genome and transcriptome analyses of the mountain pine beetle-fungal symbiont Grosmannia clavigera, a lodgepole pine pathogen.</title>
        <authorList>
            <person name="DiGuistini S."/>
            <person name="Wang Y."/>
            <person name="Liao N.Y."/>
            <person name="Taylor G."/>
            <person name="Tanguay P."/>
            <person name="Feau N."/>
            <person name="Henrissat B."/>
            <person name="Chan S.K."/>
            <person name="Hesse-Orce U."/>
            <person name="Alamouti S.M."/>
            <person name="Tsui C.K.M."/>
            <person name="Docking R.T."/>
            <person name="Levasseur A."/>
            <person name="Haridas S."/>
            <person name="Robertson G."/>
            <person name="Birol I."/>
            <person name="Holt R.A."/>
            <person name="Marra M.A."/>
            <person name="Hamelin R.C."/>
            <person name="Hirst M."/>
            <person name="Jones S.J.M."/>
            <person name="Bohlmann J."/>
            <person name="Breuil C."/>
        </authorList>
    </citation>
    <scope>NUCLEOTIDE SEQUENCE [LARGE SCALE GENOMIC DNA]</scope>
    <source>
        <strain evidence="3">kw1407 / UAMH 11150</strain>
    </source>
</reference>
<name>F0XCL1_GROCL</name>
<dbReference type="GO" id="GO:0008168">
    <property type="term" value="F:methyltransferase activity"/>
    <property type="evidence" value="ECO:0007669"/>
    <property type="project" value="UniProtKB-KW"/>
</dbReference>
<comment type="similarity">
    <text evidence="1">Belongs to the methyltransferase superfamily. LaeA methyltransferase family.</text>
</comment>
<dbReference type="PANTHER" id="PTHR43591:SF10">
    <property type="entry name" value="ABC TRANSMEMBRANE TYPE-1 DOMAIN-CONTAINING PROTEIN-RELATED"/>
    <property type="match status" value="1"/>
</dbReference>
<dbReference type="CDD" id="cd02440">
    <property type="entry name" value="AdoMet_MTases"/>
    <property type="match status" value="1"/>
</dbReference>
<dbReference type="Proteomes" id="UP000007796">
    <property type="component" value="Unassembled WGS sequence"/>
</dbReference>
<gene>
    <name evidence="2" type="ORF">CMQ_1625</name>
</gene>
<dbReference type="InterPro" id="IPR029063">
    <property type="entry name" value="SAM-dependent_MTases_sf"/>
</dbReference>
<dbReference type="SUPFAM" id="SSF53335">
    <property type="entry name" value="S-adenosyl-L-methionine-dependent methyltransferases"/>
    <property type="match status" value="1"/>
</dbReference>
<dbReference type="EMBL" id="GL629765">
    <property type="protein sequence ID" value="EFX04697.1"/>
    <property type="molecule type" value="Genomic_DNA"/>
</dbReference>
<evidence type="ECO:0000256" key="1">
    <source>
        <dbReference type="ARBA" id="ARBA00038158"/>
    </source>
</evidence>
<dbReference type="AlphaFoldDB" id="F0XCL1"/>
<dbReference type="PANTHER" id="PTHR43591">
    <property type="entry name" value="METHYLTRANSFERASE"/>
    <property type="match status" value="1"/>
</dbReference>
<accession>F0XCL1</accession>
<proteinExistence type="inferred from homology"/>
<keyword evidence="3" id="KW-1185">Reference proteome</keyword>
<keyword evidence="2" id="KW-0808">Transferase</keyword>
<protein>
    <submittedName>
        <fullName evidence="2">Methyltransferase type 12</fullName>
    </submittedName>
</protein>
<dbReference type="Pfam" id="PF13489">
    <property type="entry name" value="Methyltransf_23"/>
    <property type="match status" value="1"/>
</dbReference>
<dbReference type="Gene3D" id="3.40.50.150">
    <property type="entry name" value="Vaccinia Virus protein VP39"/>
    <property type="match status" value="1"/>
</dbReference>
<sequence>MAPASHTNAATIDEPLLAAEGGNILDIGTGSGTWAIDVSDQFPNAQVIGTDISPTQSLWVPPNTRFEIDDATQPWTWDENTFDFIHVRYMLGAITDWDALFSQAYRCCTPGGWLESCEVHPEHQSDDGTNELAPVLKQFWQLYEEGMPKIGRKFFVVREGTQRKAMENAGFTNITDKTFKVPMGGWPADKKLAEIGQYNLLALLNDLEGYTTYLWNEVLQLGKAEYQVFLMELRKAVKDKRIHTYYTVRYVYGQKPYE</sequence>
<keyword evidence="2" id="KW-0489">Methyltransferase</keyword>
<organism evidence="3">
    <name type="scientific">Grosmannia clavigera (strain kw1407 / UAMH 11150)</name>
    <name type="common">Blue stain fungus</name>
    <name type="synonym">Graphiocladiella clavigera</name>
    <dbReference type="NCBI Taxonomy" id="655863"/>
    <lineage>
        <taxon>Eukaryota</taxon>
        <taxon>Fungi</taxon>
        <taxon>Dikarya</taxon>
        <taxon>Ascomycota</taxon>
        <taxon>Pezizomycotina</taxon>
        <taxon>Sordariomycetes</taxon>
        <taxon>Sordariomycetidae</taxon>
        <taxon>Ophiostomatales</taxon>
        <taxon>Ophiostomataceae</taxon>
        <taxon>Leptographium</taxon>
    </lineage>
</organism>
<dbReference type="HOGENOM" id="CLU_010595_2_2_1"/>
<dbReference type="InParanoid" id="F0XCL1"/>